<protein>
    <submittedName>
        <fullName evidence="1">Uncharacterized protein</fullName>
    </submittedName>
</protein>
<evidence type="ECO:0000313" key="1">
    <source>
        <dbReference type="EMBL" id="TMX77190.1"/>
    </source>
</evidence>
<organism evidence="1 2">
    <name type="scientific">Photobacterium damselae</name>
    <dbReference type="NCBI Taxonomy" id="38293"/>
    <lineage>
        <taxon>Bacteria</taxon>
        <taxon>Pseudomonadati</taxon>
        <taxon>Pseudomonadota</taxon>
        <taxon>Gammaproteobacteria</taxon>
        <taxon>Vibrionales</taxon>
        <taxon>Vibrionaceae</taxon>
        <taxon>Photobacterium</taxon>
    </lineage>
</organism>
<gene>
    <name evidence="1" type="ORF">DA092_05380</name>
</gene>
<reference evidence="1" key="1">
    <citation type="submission" date="2018-03" db="EMBL/GenBank/DDBJ databases">
        <title>Genomic characterization of a polymicrobial infection associated with a disease outbreak in Pacific white shrimp (Litopenaeus vannamei).</title>
        <authorList>
            <person name="Turner J.W."/>
            <person name="Bachand P.T."/>
            <person name="Tallman J."/>
            <person name="Elledge N.C."/>
            <person name="Pinnell L.J."/>
            <person name="Laughlin R.C."/>
            <person name="Zimba P.V."/>
        </authorList>
    </citation>
    <scope>NUCLEOTIDE SEQUENCE</scope>
    <source>
        <strain evidence="1">Hep-2b-22</strain>
    </source>
</reference>
<evidence type="ECO:0000313" key="2">
    <source>
        <dbReference type="Proteomes" id="UP000718715"/>
    </source>
</evidence>
<keyword evidence="2" id="KW-1185">Reference proteome</keyword>
<name>A0ACD3T057_PHODM</name>
<comment type="caution">
    <text evidence="1">The sequence shown here is derived from an EMBL/GenBank/DDBJ whole genome shotgun (WGS) entry which is preliminary data.</text>
</comment>
<dbReference type="Proteomes" id="UP000718715">
    <property type="component" value="Unassembled WGS sequence"/>
</dbReference>
<sequence>MKRSKKVVYASMKKSWVPKSLTTITMASFALTGCTDNDQPATIYQTLDDCISDNPDIVEQCKSAYQYALEEAERTAPKYKTDSDCMAEFGIDTCIKAPNHDWFMPAMAGFMFARALNNTTTSHYYSQPMFRSHYPTSVFYDRWTTSDGRDYGKSTYSKTTVNIKKDNMKAKPAATRTISRGGFGSTVSAKSSWGSSRSSSGWGG</sequence>
<accession>A0ACD3T057</accession>
<dbReference type="EMBL" id="PZOJ01000012">
    <property type="protein sequence ID" value="TMX77190.1"/>
    <property type="molecule type" value="Genomic_DNA"/>
</dbReference>
<proteinExistence type="predicted"/>